<evidence type="ECO:0000313" key="5">
    <source>
        <dbReference type="Proteomes" id="UP000231567"/>
    </source>
</evidence>
<evidence type="ECO:0000313" key="4">
    <source>
        <dbReference type="EMBL" id="PIP21803.1"/>
    </source>
</evidence>
<feature type="domain" description="Fibronectin type-III" evidence="3">
    <location>
        <begin position="375"/>
        <end position="464"/>
    </location>
</feature>
<dbReference type="PROSITE" id="PS50853">
    <property type="entry name" value="FN3"/>
    <property type="match status" value="1"/>
</dbReference>
<dbReference type="InterPro" id="IPR003961">
    <property type="entry name" value="FN3_dom"/>
</dbReference>
<keyword evidence="2" id="KW-1133">Transmembrane helix</keyword>
<dbReference type="SUPFAM" id="SSF49265">
    <property type="entry name" value="Fibronectin type III"/>
    <property type="match status" value="1"/>
</dbReference>
<feature type="non-terminal residue" evidence="4">
    <location>
        <position position="523"/>
    </location>
</feature>
<dbReference type="EMBL" id="PCRM01000016">
    <property type="protein sequence ID" value="PIP21803.1"/>
    <property type="molecule type" value="Genomic_DNA"/>
</dbReference>
<gene>
    <name evidence="4" type="ORF">COX39_00925</name>
</gene>
<reference evidence="4 5" key="1">
    <citation type="submission" date="2017-09" db="EMBL/GenBank/DDBJ databases">
        <title>Depth-based differentiation of microbial function through sediment-hosted aquifers and enrichment of novel symbionts in the deep terrestrial subsurface.</title>
        <authorList>
            <person name="Probst A.J."/>
            <person name="Ladd B."/>
            <person name="Jarett J.K."/>
            <person name="Geller-Mcgrath D.E."/>
            <person name="Sieber C.M."/>
            <person name="Emerson J.B."/>
            <person name="Anantharaman K."/>
            <person name="Thomas B.C."/>
            <person name="Malmstrom R."/>
            <person name="Stieglmeier M."/>
            <person name="Klingl A."/>
            <person name="Woyke T."/>
            <person name="Ryan C.M."/>
            <person name="Banfield J.F."/>
        </authorList>
    </citation>
    <scope>NUCLEOTIDE SEQUENCE [LARGE SCALE GENOMIC DNA]</scope>
    <source>
        <strain evidence="4">CG23_combo_of_CG06-09_8_20_14_all_40_13</strain>
    </source>
</reference>
<dbReference type="Gene3D" id="2.60.40.10">
    <property type="entry name" value="Immunoglobulins"/>
    <property type="match status" value="2"/>
</dbReference>
<sequence>MEKQRLEQKMISLDKEIEQIQKSTRTLIPFFVPWHDKLRMKFGWYYHWHLNPYAKIIHIFSLLLSIILGLTVFTTTLTIAPQVAKATTGYVDPNGDNAVAWDTPVPAGTHYTTVDDGTRQPAEPNTADYISHSGAPATDDDFDMATIAGADSVTSIKIWAYAKHELATFLNLNIYVDGAWQTQNSDNTLTGTYAWYSATWTGTWDQTDLDNLLVRVRKTGMASTETVAAMYAEITYTTGSIPTAPTTLYSNNDTAQTGQTNPTNLTDTTPAFSAIYNDADTGDIANKARIQVSTDETFASVTHWDSGAAGTTITNCTTPNRCQDIVYGSFGTAPTQNLALNDGAVTYYWRIKYWDDEGNEGAWSTETATFTLLDVPTAPTIGTPTALSSTSIRWNFTDNASNEDGFKVHDSSNYVVATCATPNLTYCDETGLSPNTSYTRHVHAYNTAGDSSSSADASKYTLANVPGAPTLTATSATSIKIVIDQNNNPSGGGTSPYVDPNGDAATSGWVPTPSGTHFTTIND</sequence>
<organism evidence="4 5">
    <name type="scientific">Candidatus Nealsonbacteria bacterium CG23_combo_of_CG06-09_8_20_14_all_40_13</name>
    <dbReference type="NCBI Taxonomy" id="1974724"/>
    <lineage>
        <taxon>Bacteria</taxon>
        <taxon>Candidatus Nealsoniibacteriota</taxon>
    </lineage>
</organism>
<name>A0A2G9YSU6_9BACT</name>
<feature type="compositionally biased region" description="Polar residues" evidence="1">
    <location>
        <begin position="513"/>
        <end position="523"/>
    </location>
</feature>
<proteinExistence type="predicted"/>
<dbReference type="AlphaFoldDB" id="A0A2G9YSU6"/>
<feature type="region of interest" description="Disordered" evidence="1">
    <location>
        <begin position="487"/>
        <end position="523"/>
    </location>
</feature>
<feature type="transmembrane region" description="Helical" evidence="2">
    <location>
        <begin position="56"/>
        <end position="80"/>
    </location>
</feature>
<dbReference type="InterPro" id="IPR013783">
    <property type="entry name" value="Ig-like_fold"/>
</dbReference>
<accession>A0A2G9YSU6</accession>
<evidence type="ECO:0000256" key="2">
    <source>
        <dbReference type="SAM" id="Phobius"/>
    </source>
</evidence>
<dbReference type="InterPro" id="IPR036116">
    <property type="entry name" value="FN3_sf"/>
</dbReference>
<evidence type="ECO:0000259" key="3">
    <source>
        <dbReference type="PROSITE" id="PS50853"/>
    </source>
</evidence>
<dbReference type="Proteomes" id="UP000231567">
    <property type="component" value="Unassembled WGS sequence"/>
</dbReference>
<comment type="caution">
    <text evidence="4">The sequence shown here is derived from an EMBL/GenBank/DDBJ whole genome shotgun (WGS) entry which is preliminary data.</text>
</comment>
<keyword evidence="2" id="KW-0472">Membrane</keyword>
<evidence type="ECO:0000256" key="1">
    <source>
        <dbReference type="SAM" id="MobiDB-lite"/>
    </source>
</evidence>
<keyword evidence="2" id="KW-0812">Transmembrane</keyword>
<protein>
    <recommendedName>
        <fullName evidence="3">Fibronectin type-III domain-containing protein</fullName>
    </recommendedName>
</protein>